<evidence type="ECO:0000313" key="3">
    <source>
        <dbReference type="RefSeq" id="XP_016462412.1"/>
    </source>
</evidence>
<evidence type="ECO:0000256" key="1">
    <source>
        <dbReference type="SAM" id="Coils"/>
    </source>
</evidence>
<keyword evidence="1" id="KW-0175">Coiled coil</keyword>
<feature type="coiled-coil region" evidence="1">
    <location>
        <begin position="258"/>
        <end position="320"/>
    </location>
</feature>
<dbReference type="CDD" id="cd09272">
    <property type="entry name" value="RNase_HI_RT_Ty1"/>
    <property type="match status" value="1"/>
</dbReference>
<feature type="coiled-coil region" evidence="1">
    <location>
        <begin position="1310"/>
        <end position="1355"/>
    </location>
</feature>
<name>A0A1S3ZDS0_TOBAC</name>
<proteinExistence type="predicted"/>
<feature type="compositionally biased region" description="Basic and acidic residues" evidence="2">
    <location>
        <begin position="513"/>
        <end position="529"/>
    </location>
</feature>
<gene>
    <name evidence="3" type="primary">LOC107785586</name>
</gene>
<dbReference type="PaxDb" id="4097-A0A1S3ZDS0"/>
<dbReference type="PANTHER" id="PTHR45287">
    <property type="entry name" value="OS03G0691500 PROTEIN"/>
    <property type="match status" value="1"/>
</dbReference>
<organism evidence="3">
    <name type="scientific">Nicotiana tabacum</name>
    <name type="common">Common tobacco</name>
    <dbReference type="NCBI Taxonomy" id="4097"/>
    <lineage>
        <taxon>Eukaryota</taxon>
        <taxon>Viridiplantae</taxon>
        <taxon>Streptophyta</taxon>
        <taxon>Embryophyta</taxon>
        <taxon>Tracheophyta</taxon>
        <taxon>Spermatophyta</taxon>
        <taxon>Magnoliopsida</taxon>
        <taxon>eudicotyledons</taxon>
        <taxon>Gunneridae</taxon>
        <taxon>Pentapetalae</taxon>
        <taxon>asterids</taxon>
        <taxon>lamiids</taxon>
        <taxon>Solanales</taxon>
        <taxon>Solanaceae</taxon>
        <taxon>Nicotianoideae</taxon>
        <taxon>Nicotianeae</taxon>
        <taxon>Nicotiana</taxon>
    </lineage>
</organism>
<feature type="coiled-coil region" evidence="1">
    <location>
        <begin position="1005"/>
        <end position="1032"/>
    </location>
</feature>
<sequence length="1441" mass="167349">MGEASYVIGIEIFRDRSQGLLGLSQKGYIERILERFNMNNCSAGIVPIQKGDKFSLMQCPKNDVERKEMESIPYSSIVGSLMYAQTCTRPDISFAVGMLGRYQSNPGIDHWKAAKKVLRYLKGTKDYMLMYRRSKHLEVIGYSDSDFAGCIDTRKSTFGYLFQLAEGAISWKRLGVVDTITKPLKIYCDNSAAVFFSKNDKYSKGAKHIKLKYFTVKEEVQKQRVSLEHIRTDLMIADPLTKGLQPKIFKEHLWSEEMETVHEALEEAKLEIEKLRENYQSKVEFCDNLKRAHNELVTKNQEANLKVEKLTHELTGKEDELAVTKQLYEAIETKLKDKETAVKHLSSTNDKLCADYAEMLRKCEEENKGLALALDGANATNTDLEHQIHSLKQEIEGLREVASASQKKKSSEAEKRAKDSKEPRNNNDMLLDMEEENRKLADQLKWRKEQFMNLEEAHGKLRQQLQKCEEENKGLALALDGANSNNMDQEQQIRSLKKEVEGLREFASASQKKSSEAEKRAKGCKEPRRNDDMLLDMEEENRKLTDQLKWKKEQFSHLEEAHGKLRQQLRLYEEDNRGLALALDGANATNLDQEQQIRSLKQEIEGLRDLLSSSQKKSSEAENRANTSKELRHHGNVLLEMEEENKKLTDQLKWKKEQFSHLEEAHGKLRQQHREEEKEWVKERCTLLDEISKLQLNLDSQLRISKDLESRLWMCNQALAHEESRRKLLEVQLAESKTSFDSVCAEYEESKSTIESLTSQRDKEIANLRDILGTRDTLHKEMEYQFRRLEQENHELMISLKEFQEAKIQEAGASSSSLSKLRNKLKGVEQVHKDCLSNLKTKEAEWASKLEQLTWELDCCNSSLQSKDTLITELQEELETCESLTLQLTLQNEETSMMLLVLKSQFLELHQRVAGDYASMELEKREGVENISTLITQLNTKNEALVRVQKDLEKEREKVALLSEKVESLNSEEQQQQLPLQREVDTLKKMLKEASASQHHLKEQVLHTKSDLKQVRDALDRANEELAESFSEGNELEFELQVWKSVAEKLKVNLEENQVMRRQVEASLLAQADVEFDLKLETENLELKLAEKDRRVNELQLQLFDLNEELTRREQKTLLNVEDKTISQDLQKEVEYLEQEWVRKELEGAILAQVEAETKHKNEKESLYQLVEEKDRRIYDLQKEVEYLEQEWVRKELEGAILAKVEAETKHKNEKESLHQLVEEKDHRIYDLQQLVNSLEIEFESSTSSFSVRLSEMQAEVDMFHKTWEKMRTAEILKEIEIQMGNLVIAELENDLSDSVGERTELEPKLEAKRSEIDMLQLRLEKQIRSSDIVIKKLHGEKAKLLDDVNKLSSDKDKLLDTFMGLSERIDLISKEDMQLSVSLERMVQNCDNSSMLETDLKWDNEFDPVKENKNRRQPSTPTKRLEAIIDDRSPLRSLNN</sequence>
<feature type="coiled-coil region" evidence="1">
    <location>
        <begin position="1171"/>
        <end position="1224"/>
    </location>
</feature>
<feature type="region of interest" description="Disordered" evidence="2">
    <location>
        <begin position="399"/>
        <end position="431"/>
    </location>
</feature>
<dbReference type="PANTHER" id="PTHR45287:SF4">
    <property type="entry name" value="OS03G0691500 PROTEIN"/>
    <property type="match status" value="1"/>
</dbReference>
<feature type="region of interest" description="Disordered" evidence="2">
    <location>
        <begin position="507"/>
        <end position="529"/>
    </location>
</feature>
<feature type="compositionally biased region" description="Basic and acidic residues" evidence="2">
    <location>
        <begin position="617"/>
        <end position="630"/>
    </location>
</feature>
<dbReference type="OMA" id="ELELWIW"/>
<accession>A0A1S3ZDS0</accession>
<protein>
    <submittedName>
        <fullName evidence="3">Uncharacterized protein At4g38062-like</fullName>
    </submittedName>
</protein>
<dbReference type="STRING" id="4097.A0A1S3ZDS0"/>
<dbReference type="RefSeq" id="XP_016462412.1">
    <property type="nucleotide sequence ID" value="XM_016606926.1"/>
</dbReference>
<feature type="coiled-coil region" evidence="1">
    <location>
        <begin position="451"/>
        <end position="506"/>
    </location>
</feature>
<feature type="coiled-coil region" evidence="1">
    <location>
        <begin position="1082"/>
        <end position="1116"/>
    </location>
</feature>
<dbReference type="KEGG" id="nta:107785586"/>
<feature type="compositionally biased region" description="Basic and acidic residues" evidence="2">
    <location>
        <begin position="409"/>
        <end position="425"/>
    </location>
</feature>
<feature type="region of interest" description="Disordered" evidence="2">
    <location>
        <begin position="611"/>
        <end position="631"/>
    </location>
</feature>
<dbReference type="OrthoDB" id="685795at2759"/>
<dbReference type="InterPro" id="IPR040262">
    <property type="entry name" value="At4g38062-like"/>
</dbReference>
<dbReference type="SMR" id="A0A1S3ZDS0"/>
<feature type="coiled-coil region" evidence="1">
    <location>
        <begin position="935"/>
        <end position="972"/>
    </location>
</feature>
<reference evidence="3" key="1">
    <citation type="submission" date="2025-08" db="UniProtKB">
        <authorList>
            <consortium name="RefSeq"/>
        </authorList>
    </citation>
    <scope>IDENTIFICATION</scope>
</reference>
<evidence type="ECO:0000256" key="2">
    <source>
        <dbReference type="SAM" id="MobiDB-lite"/>
    </source>
</evidence>